<protein>
    <submittedName>
        <fullName evidence="1">Uncharacterized protein</fullName>
    </submittedName>
</protein>
<dbReference type="RefSeq" id="WP_156480113.1">
    <property type="nucleotide sequence ID" value="NZ_CP013236.1"/>
</dbReference>
<dbReference type="Proteomes" id="UP000074914">
    <property type="component" value="Chromosome"/>
</dbReference>
<dbReference type="EMBL" id="CP013236">
    <property type="protein sequence ID" value="AMP15745.1"/>
    <property type="molecule type" value="Genomic_DNA"/>
</dbReference>
<organism evidence="1 2">
    <name type="scientific">Collimonas pratensis</name>
    <dbReference type="NCBI Taxonomy" id="279113"/>
    <lineage>
        <taxon>Bacteria</taxon>
        <taxon>Pseudomonadati</taxon>
        <taxon>Pseudomonadota</taxon>
        <taxon>Betaproteobacteria</taxon>
        <taxon>Burkholderiales</taxon>
        <taxon>Oxalobacteraceae</taxon>
        <taxon>Collimonas</taxon>
    </lineage>
</organism>
<keyword evidence="2" id="KW-1185">Reference proteome</keyword>
<evidence type="ECO:0000313" key="2">
    <source>
        <dbReference type="Proteomes" id="UP000074914"/>
    </source>
</evidence>
<gene>
    <name evidence="1" type="ORF">CPter291_3510</name>
</gene>
<accession>A0ABM5Z9A0</accession>
<name>A0ABM5Z9A0_9BURK</name>
<proteinExistence type="predicted"/>
<sequence>MEKILQAIFVKVDARCNTMFRFGSASALFLLRERRALPAVVAWRRRTIHTSSTVIAASVSLSWRSI</sequence>
<evidence type="ECO:0000313" key="1">
    <source>
        <dbReference type="EMBL" id="AMP15745.1"/>
    </source>
</evidence>
<reference evidence="1 2" key="1">
    <citation type="submission" date="2015-11" db="EMBL/GenBank/DDBJ databases">
        <title>Exploring the genomic traits of fungus-feeding bacterial genus Collimonas.</title>
        <authorList>
            <person name="Song C."/>
            <person name="Schmidt R."/>
            <person name="de Jager V."/>
            <person name="Krzyzanowska D."/>
            <person name="Jongedijk E."/>
            <person name="Cankar K."/>
            <person name="Beekwilder J."/>
            <person name="van Veen A."/>
            <person name="de Boer W."/>
            <person name="van Veen J.A."/>
            <person name="Garbeva P."/>
        </authorList>
    </citation>
    <scope>NUCLEOTIDE SEQUENCE [LARGE SCALE GENOMIC DNA]</scope>
    <source>
        <strain evidence="1 2">Ter291</strain>
    </source>
</reference>